<dbReference type="GO" id="GO:0043039">
    <property type="term" value="P:tRNA aminoacylation"/>
    <property type="evidence" value="ECO:0007669"/>
    <property type="project" value="InterPro"/>
</dbReference>
<dbReference type="Pfam" id="PF01409">
    <property type="entry name" value="tRNA-synt_2d"/>
    <property type="match status" value="1"/>
</dbReference>
<keyword evidence="3" id="KW-0067">ATP-binding</keyword>
<dbReference type="Gene3D" id="3.30.930.10">
    <property type="entry name" value="Bira Bifunctional Protein, Domain 2"/>
    <property type="match status" value="1"/>
</dbReference>
<protein>
    <submittedName>
        <fullName evidence="7">Phenylalanyl-tRNA synthetase alpha chain</fullName>
        <ecNumber evidence="7">6.1.1.20</ecNumber>
    </submittedName>
</protein>
<dbReference type="EC" id="6.1.1.20" evidence="7"/>
<gene>
    <name evidence="7" type="primary">pheS_2</name>
    <name evidence="7" type="ORF">NCTC10702_01797</name>
</gene>
<dbReference type="SUPFAM" id="SSF55681">
    <property type="entry name" value="Class II aaRS and biotin synthetases"/>
    <property type="match status" value="1"/>
</dbReference>
<organism evidence="7 8">
    <name type="scientific">Staphylococcus aureus</name>
    <dbReference type="NCBI Taxonomy" id="1280"/>
    <lineage>
        <taxon>Bacteria</taxon>
        <taxon>Bacillati</taxon>
        <taxon>Bacillota</taxon>
        <taxon>Bacilli</taxon>
        <taxon>Bacillales</taxon>
        <taxon>Staphylococcaceae</taxon>
        <taxon>Staphylococcus</taxon>
    </lineage>
</organism>
<dbReference type="GO" id="GO:0005524">
    <property type="term" value="F:ATP binding"/>
    <property type="evidence" value="ECO:0007669"/>
    <property type="project" value="UniProtKB-KW"/>
</dbReference>
<reference evidence="7 8" key="1">
    <citation type="submission" date="2018-06" db="EMBL/GenBank/DDBJ databases">
        <authorList>
            <consortium name="Pathogen Informatics"/>
            <person name="Doyle S."/>
        </authorList>
    </citation>
    <scope>NUCLEOTIDE SEQUENCE [LARGE SCALE GENOMIC DNA]</scope>
    <source>
        <strain evidence="7 8">NCTC10702</strain>
    </source>
</reference>
<evidence type="ECO:0000256" key="2">
    <source>
        <dbReference type="ARBA" id="ARBA00022741"/>
    </source>
</evidence>
<keyword evidence="4" id="KW-0648">Protein biosynthesis</keyword>
<dbReference type="GO" id="GO:0000049">
    <property type="term" value="F:tRNA binding"/>
    <property type="evidence" value="ECO:0007669"/>
    <property type="project" value="InterPro"/>
</dbReference>
<dbReference type="AlphaFoldDB" id="A0A380EGF6"/>
<dbReference type="InterPro" id="IPR045864">
    <property type="entry name" value="aa-tRNA-synth_II/BPL/LPL"/>
</dbReference>
<feature type="domain" description="Phenylalanyl-tRNA synthetase" evidence="6">
    <location>
        <begin position="32"/>
        <end position="95"/>
    </location>
</feature>
<evidence type="ECO:0000259" key="6">
    <source>
        <dbReference type="Pfam" id="PF01409"/>
    </source>
</evidence>
<evidence type="ECO:0000256" key="5">
    <source>
        <dbReference type="ARBA" id="ARBA00023146"/>
    </source>
</evidence>
<dbReference type="GO" id="GO:0004826">
    <property type="term" value="F:phenylalanine-tRNA ligase activity"/>
    <property type="evidence" value="ECO:0007669"/>
    <property type="project" value="UniProtKB-EC"/>
</dbReference>
<name>A0A380EGF6_STAAU</name>
<accession>A0A380EGF6</accession>
<proteinExistence type="predicted"/>
<keyword evidence="1 7" id="KW-0436">Ligase</keyword>
<dbReference type="GO" id="GO:0016740">
    <property type="term" value="F:transferase activity"/>
    <property type="evidence" value="ECO:0007669"/>
    <property type="project" value="UniProtKB-ARBA"/>
</dbReference>
<dbReference type="EMBL" id="UHBY01000003">
    <property type="protein sequence ID" value="SUL34407.1"/>
    <property type="molecule type" value="Genomic_DNA"/>
</dbReference>
<evidence type="ECO:0000256" key="3">
    <source>
        <dbReference type="ARBA" id="ARBA00022840"/>
    </source>
</evidence>
<dbReference type="GO" id="GO:0140096">
    <property type="term" value="F:catalytic activity, acting on a protein"/>
    <property type="evidence" value="ECO:0007669"/>
    <property type="project" value="UniProtKB-ARBA"/>
</dbReference>
<evidence type="ECO:0000313" key="7">
    <source>
        <dbReference type="EMBL" id="SUL34407.1"/>
    </source>
</evidence>
<dbReference type="Proteomes" id="UP000254116">
    <property type="component" value="Unassembled WGS sequence"/>
</dbReference>
<evidence type="ECO:0000256" key="1">
    <source>
        <dbReference type="ARBA" id="ARBA00022598"/>
    </source>
</evidence>
<evidence type="ECO:0000313" key="8">
    <source>
        <dbReference type="Proteomes" id="UP000254116"/>
    </source>
</evidence>
<keyword evidence="2" id="KW-0547">Nucleotide-binding</keyword>
<dbReference type="InterPro" id="IPR002319">
    <property type="entry name" value="Phenylalanyl-tRNA_Synthase"/>
</dbReference>
<evidence type="ECO:0000256" key="4">
    <source>
        <dbReference type="ARBA" id="ARBA00022917"/>
    </source>
</evidence>
<keyword evidence="5 7" id="KW-0030">Aminoacyl-tRNA synthetase</keyword>
<dbReference type="GO" id="GO:0006412">
    <property type="term" value="P:translation"/>
    <property type="evidence" value="ECO:0007669"/>
    <property type="project" value="UniProtKB-KW"/>
</dbReference>
<sequence length="97" mass="11415">MNELRQTIQNELDERQQMLVKEKLNKQLAEETIDVSLPGRHIEIGSKHPLTRTIEEIEDLFLGLGYEIVNGYEVEQDHYNFEMLNLPKSHPARDMPR</sequence>